<comment type="caution">
    <text evidence="4">The sequence shown here is derived from an EMBL/GenBank/DDBJ whole genome shotgun (WGS) entry which is preliminary data.</text>
</comment>
<sequence length="446" mass="48658">MLAVPGGLLDNRQEGCGPVAGMRIYFLLITTLAVMSGFAAASRAADLRGAPPERAACLSGPQSPPSGTSEFGDKATGDWLGLRGRLKQAGITVEASLVLEGFKNFRGGIRTTPLVGASTFDLSLGLDTEKLFNWKGGKFYVTLEDHAGRNPTQLLVGDLQVFDKLNTAPYLQVFELWYQQVLWDGKLRLKIGKVDANTEFSVIDNGLAFLNSSAQVSPTVFIFPTTPDPMPAVNVFFSPEDSYYVGLGAYYANRSVDFGNLTGSPQNAQLSNNGSFWIGETGVRWEKAPLLTNRGNLKLGLWGHTGTFPRISGSPQRGTYGFYAVFNQTIWQPAGASENGRGVRMFLTYGRTQRSITPIYQHCGGGVTWTGLLAARPKDIVGFSPQFAQLSPQAGLPFSYELALETFYQLKIQRWAVLMPDLQFIVHPGGQYRNALVGTLHMKVNF</sequence>
<evidence type="ECO:0000313" key="4">
    <source>
        <dbReference type="EMBL" id="HGF32922.1"/>
    </source>
</evidence>
<feature type="region of interest" description="Disordered" evidence="3">
    <location>
        <begin position="52"/>
        <end position="71"/>
    </location>
</feature>
<dbReference type="GO" id="GO:0008643">
    <property type="term" value="P:carbohydrate transport"/>
    <property type="evidence" value="ECO:0007669"/>
    <property type="project" value="InterPro"/>
</dbReference>
<dbReference type="EMBL" id="DTMF01000024">
    <property type="protein sequence ID" value="HGF32922.1"/>
    <property type="molecule type" value="Genomic_DNA"/>
</dbReference>
<gene>
    <name evidence="4" type="ORF">ENW96_00845</name>
</gene>
<evidence type="ECO:0000256" key="1">
    <source>
        <dbReference type="ARBA" id="ARBA00008769"/>
    </source>
</evidence>
<protein>
    <submittedName>
        <fullName evidence="4">Uncharacterized protein</fullName>
    </submittedName>
</protein>
<evidence type="ECO:0000256" key="3">
    <source>
        <dbReference type="SAM" id="MobiDB-lite"/>
    </source>
</evidence>
<dbReference type="InterPro" id="IPR007049">
    <property type="entry name" value="Carb-sel_porin_OprB"/>
</dbReference>
<dbReference type="InterPro" id="IPR038673">
    <property type="entry name" value="OprB_sf"/>
</dbReference>
<dbReference type="Gene3D" id="2.40.160.180">
    <property type="entry name" value="Carbohydrate-selective porin OprB"/>
    <property type="match status" value="1"/>
</dbReference>
<comment type="similarity">
    <text evidence="1 2">Belongs to the OprB family.</text>
</comment>
<name>A0A7C3V1K3_9BACT</name>
<dbReference type="AlphaFoldDB" id="A0A7C3V1K3"/>
<evidence type="ECO:0000256" key="2">
    <source>
        <dbReference type="RuleBase" id="RU363072"/>
    </source>
</evidence>
<dbReference type="PANTHER" id="PTHR37944">
    <property type="entry name" value="PORIN B"/>
    <property type="match status" value="1"/>
</dbReference>
<dbReference type="GO" id="GO:0015288">
    <property type="term" value="F:porin activity"/>
    <property type="evidence" value="ECO:0007669"/>
    <property type="project" value="InterPro"/>
</dbReference>
<dbReference type="GO" id="GO:0016020">
    <property type="term" value="C:membrane"/>
    <property type="evidence" value="ECO:0007669"/>
    <property type="project" value="InterPro"/>
</dbReference>
<reference evidence="4" key="1">
    <citation type="journal article" date="2020" name="mSystems">
        <title>Genome- and Community-Level Interaction Insights into Carbon Utilization and Element Cycling Functions of Hydrothermarchaeota in Hydrothermal Sediment.</title>
        <authorList>
            <person name="Zhou Z."/>
            <person name="Liu Y."/>
            <person name="Xu W."/>
            <person name="Pan J."/>
            <person name="Luo Z.H."/>
            <person name="Li M."/>
        </authorList>
    </citation>
    <scope>NUCLEOTIDE SEQUENCE [LARGE SCALE GENOMIC DNA]</scope>
    <source>
        <strain evidence="4">SpSt-897</strain>
    </source>
</reference>
<dbReference type="Pfam" id="PF04966">
    <property type="entry name" value="OprB"/>
    <property type="match status" value="1"/>
</dbReference>
<dbReference type="PANTHER" id="PTHR37944:SF1">
    <property type="entry name" value="PORIN B"/>
    <property type="match status" value="1"/>
</dbReference>
<dbReference type="InterPro" id="IPR052932">
    <property type="entry name" value="OprB_Porin"/>
</dbReference>
<accession>A0A7C3V1K3</accession>
<proteinExistence type="inferred from homology"/>
<organism evidence="4">
    <name type="scientific">Desulfobacca acetoxidans</name>
    <dbReference type="NCBI Taxonomy" id="60893"/>
    <lineage>
        <taxon>Bacteria</taxon>
        <taxon>Pseudomonadati</taxon>
        <taxon>Thermodesulfobacteriota</taxon>
        <taxon>Desulfobaccia</taxon>
        <taxon>Desulfobaccales</taxon>
        <taxon>Desulfobaccaceae</taxon>
        <taxon>Desulfobacca</taxon>
    </lineage>
</organism>